<gene>
    <name evidence="2" type="ORF">J1N51_14595</name>
</gene>
<evidence type="ECO:0008006" key="4">
    <source>
        <dbReference type="Google" id="ProtNLM"/>
    </source>
</evidence>
<dbReference type="RefSeq" id="WP_208831957.1">
    <property type="nucleotide sequence ID" value="NZ_CP072110.1"/>
</dbReference>
<proteinExistence type="predicted"/>
<dbReference type="KEGG" id="psym:J1N51_14595"/>
<organism evidence="2 3">
    <name type="scientific">Psychrosphaera ytuae</name>
    <dbReference type="NCBI Taxonomy" id="2820710"/>
    <lineage>
        <taxon>Bacteria</taxon>
        <taxon>Pseudomonadati</taxon>
        <taxon>Pseudomonadota</taxon>
        <taxon>Gammaproteobacteria</taxon>
        <taxon>Alteromonadales</taxon>
        <taxon>Pseudoalteromonadaceae</taxon>
        <taxon>Psychrosphaera</taxon>
    </lineage>
</organism>
<name>A0A975DB48_9GAMM</name>
<feature type="chain" id="PRO_5036695305" description="Lipid/polyisoprenoid-binding YceI-like domain-containing protein" evidence="1">
    <location>
        <begin position="19"/>
        <end position="180"/>
    </location>
</feature>
<feature type="signal peptide" evidence="1">
    <location>
        <begin position="1"/>
        <end position="18"/>
    </location>
</feature>
<reference evidence="2" key="1">
    <citation type="submission" date="2021-03" db="EMBL/GenBank/DDBJ databases">
        <title>Description of Psychrosphaera ytuae sp. nov. isolated from deep sea sediment of South China Sea.</title>
        <authorList>
            <person name="Zhang J."/>
            <person name="Xu X.-D."/>
        </authorList>
    </citation>
    <scope>NUCLEOTIDE SEQUENCE</scope>
    <source>
        <strain evidence="2">MTZ26</strain>
    </source>
</reference>
<dbReference type="Proteomes" id="UP000682739">
    <property type="component" value="Chromosome"/>
</dbReference>
<protein>
    <recommendedName>
        <fullName evidence="4">Lipid/polyisoprenoid-binding YceI-like domain-containing protein</fullName>
    </recommendedName>
</protein>
<evidence type="ECO:0000256" key="1">
    <source>
        <dbReference type="SAM" id="SignalP"/>
    </source>
</evidence>
<dbReference type="AlphaFoldDB" id="A0A975DB48"/>
<dbReference type="EMBL" id="CP072110">
    <property type="protein sequence ID" value="QTH63902.1"/>
    <property type="molecule type" value="Genomic_DNA"/>
</dbReference>
<keyword evidence="3" id="KW-1185">Reference proteome</keyword>
<evidence type="ECO:0000313" key="3">
    <source>
        <dbReference type="Proteomes" id="UP000682739"/>
    </source>
</evidence>
<accession>A0A975DB48</accession>
<sequence length="180" mass="20179">MKLILSILFLLLSTSAIGDDDFQWFTADGKKAPEQANQKAKGGLGGWLLITPDKDWEEKWQTPREHTPFFSQASDVKIGEELTVLPFFANPKLDNGGNFEIRCDIRVEDPEGTLSINEQDIPCAVGKLDMDPKSIFLTSTVIKFIGEEGDVFGKWTVYFDMKDVLRDVTVSLQASFNLVE</sequence>
<evidence type="ECO:0000313" key="2">
    <source>
        <dbReference type="EMBL" id="QTH63902.1"/>
    </source>
</evidence>
<keyword evidence="1" id="KW-0732">Signal</keyword>